<dbReference type="GO" id="GO:0003676">
    <property type="term" value="F:nucleic acid binding"/>
    <property type="evidence" value="ECO:0007669"/>
    <property type="project" value="InterPro"/>
</dbReference>
<proteinExistence type="predicted"/>
<sequence>MDKTERRARVYFGWSSCKFGNFAAKDELCAGRPVTDKTDANFEKEEQDCQQLRRLKHKVKNERPGLIDRKDVVFHYDNARPHTSLANQKTLREFSWEALMHPPYSPDLAP</sequence>
<keyword evidence="1" id="KW-0808">Transferase</keyword>
<reference evidence="1 2" key="1">
    <citation type="journal article" date="2019" name="Commun. Biol.">
        <title>The bagworm genome reveals a unique fibroin gene that provides high tensile strength.</title>
        <authorList>
            <person name="Kono N."/>
            <person name="Nakamura H."/>
            <person name="Ohtoshi R."/>
            <person name="Tomita M."/>
            <person name="Numata K."/>
            <person name="Arakawa K."/>
        </authorList>
    </citation>
    <scope>NUCLEOTIDE SEQUENCE [LARGE SCALE GENOMIC DNA]</scope>
</reference>
<dbReference type="InterPro" id="IPR036397">
    <property type="entry name" value="RNaseH_sf"/>
</dbReference>
<dbReference type="GO" id="GO:0032259">
    <property type="term" value="P:methylation"/>
    <property type="evidence" value="ECO:0007669"/>
    <property type="project" value="UniProtKB-KW"/>
</dbReference>
<dbReference type="AlphaFoldDB" id="A0A4C1XEG6"/>
<evidence type="ECO:0000313" key="2">
    <source>
        <dbReference type="Proteomes" id="UP000299102"/>
    </source>
</evidence>
<keyword evidence="1" id="KW-0489">Methyltransferase</keyword>
<dbReference type="STRING" id="151549.A0A4C1XEG6"/>
<dbReference type="GO" id="GO:0008168">
    <property type="term" value="F:methyltransferase activity"/>
    <property type="evidence" value="ECO:0007669"/>
    <property type="project" value="UniProtKB-KW"/>
</dbReference>
<comment type="caution">
    <text evidence="1">The sequence shown here is derived from an EMBL/GenBank/DDBJ whole genome shotgun (WGS) entry which is preliminary data.</text>
</comment>
<dbReference type="PANTHER" id="PTHR46060:SF1">
    <property type="entry name" value="MARINER MOS1 TRANSPOSASE-LIKE PROTEIN"/>
    <property type="match status" value="1"/>
</dbReference>
<accession>A0A4C1XEG6</accession>
<dbReference type="Proteomes" id="UP000299102">
    <property type="component" value="Unassembled WGS sequence"/>
</dbReference>
<dbReference type="OrthoDB" id="616263at2759"/>
<dbReference type="EMBL" id="BGZK01000817">
    <property type="protein sequence ID" value="GBP61573.1"/>
    <property type="molecule type" value="Genomic_DNA"/>
</dbReference>
<dbReference type="Gene3D" id="3.30.420.10">
    <property type="entry name" value="Ribonuclease H-like superfamily/Ribonuclease H"/>
    <property type="match status" value="1"/>
</dbReference>
<evidence type="ECO:0000313" key="1">
    <source>
        <dbReference type="EMBL" id="GBP61573.1"/>
    </source>
</evidence>
<name>A0A4C1XEG6_EUMVA</name>
<dbReference type="InterPro" id="IPR052709">
    <property type="entry name" value="Transposase-MT_Hybrid"/>
</dbReference>
<dbReference type="PANTHER" id="PTHR46060">
    <property type="entry name" value="MARINER MOS1 TRANSPOSASE-LIKE PROTEIN"/>
    <property type="match status" value="1"/>
</dbReference>
<gene>
    <name evidence="1" type="primary">SETMAR</name>
    <name evidence="1" type="ORF">EVAR_46434_1</name>
</gene>
<keyword evidence="2" id="KW-1185">Reference proteome</keyword>
<protein>
    <submittedName>
        <fullName evidence="1">Histone-lysine N-methyltransferase SETMAR</fullName>
    </submittedName>
</protein>
<organism evidence="1 2">
    <name type="scientific">Eumeta variegata</name>
    <name type="common">Bagworm moth</name>
    <name type="synonym">Eumeta japonica</name>
    <dbReference type="NCBI Taxonomy" id="151549"/>
    <lineage>
        <taxon>Eukaryota</taxon>
        <taxon>Metazoa</taxon>
        <taxon>Ecdysozoa</taxon>
        <taxon>Arthropoda</taxon>
        <taxon>Hexapoda</taxon>
        <taxon>Insecta</taxon>
        <taxon>Pterygota</taxon>
        <taxon>Neoptera</taxon>
        <taxon>Endopterygota</taxon>
        <taxon>Lepidoptera</taxon>
        <taxon>Glossata</taxon>
        <taxon>Ditrysia</taxon>
        <taxon>Tineoidea</taxon>
        <taxon>Psychidae</taxon>
        <taxon>Oiketicinae</taxon>
        <taxon>Eumeta</taxon>
    </lineage>
</organism>